<organism evidence="2 3">
    <name type="scientific">Vibrio cholerae</name>
    <dbReference type="NCBI Taxonomy" id="666"/>
    <lineage>
        <taxon>Bacteria</taxon>
        <taxon>Pseudomonadati</taxon>
        <taxon>Pseudomonadota</taxon>
        <taxon>Gammaproteobacteria</taxon>
        <taxon>Vibrionales</taxon>
        <taxon>Vibrionaceae</taxon>
        <taxon>Vibrio</taxon>
    </lineage>
</organism>
<evidence type="ECO:0000256" key="1">
    <source>
        <dbReference type="SAM" id="MobiDB-lite"/>
    </source>
</evidence>
<dbReference type="EMBL" id="JAHBND010000219">
    <property type="protein sequence ID" value="MBS7672954.1"/>
    <property type="molecule type" value="Genomic_DNA"/>
</dbReference>
<proteinExistence type="predicted"/>
<protein>
    <submittedName>
        <fullName evidence="2">Uncharacterized protein</fullName>
    </submittedName>
</protein>
<dbReference type="Proteomes" id="UP001196338">
    <property type="component" value="Unassembled WGS sequence"/>
</dbReference>
<name>A0AAW4KNS3_VIBCL</name>
<accession>A0AAW4KNS3</accession>
<reference evidence="2" key="2">
    <citation type="submission" date="2023-08" db="EMBL/GenBank/DDBJ databases">
        <title>Vibrio cholerae Outbreaks in Tanzania Exemplify Founder Flush: Simultaneous Increases in Population Size and Genetic Diversity.</title>
        <authorList>
            <person name="Debes A.K."/>
            <person name="Mohammed A."/>
            <person name="Maseke I."/>
            <person name="Almeida M."/>
            <person name="Li S."/>
            <person name="Matimba H."/>
            <person name="Joachim A."/>
            <person name="Mizinduko M."/>
            <person name="Nyanga S."/>
            <person name="Kelly M."/>
            <person name="Kachwamba Y."/>
            <person name="Schaffer A.M."/>
            <person name="Nyanga A.S."/>
            <person name="Mghamba J."/>
            <person name="Mosha F.S."/>
            <person name="Sack D.A."/>
            <person name="Stine O.C."/>
        </authorList>
    </citation>
    <scope>NUCLEOTIDE SEQUENCE</scope>
    <source>
        <strain evidence="2">TDS0091212</strain>
    </source>
</reference>
<dbReference type="AlphaFoldDB" id="A0AAW4KNS3"/>
<sequence length="67" mass="7026">FPGLCFQTNEQRYVDHDVPPVVRTTSSCPMLSSKRNAIFADVPPSSSVAGMKGSVESGAKPSGKTVA</sequence>
<dbReference type="RefSeq" id="WP_213420840.1">
    <property type="nucleotide sequence ID" value="NZ_JAHBND010000219.1"/>
</dbReference>
<feature type="region of interest" description="Disordered" evidence="1">
    <location>
        <begin position="42"/>
        <end position="67"/>
    </location>
</feature>
<reference evidence="2" key="1">
    <citation type="submission" date="2021-05" db="EMBL/GenBank/DDBJ databases">
        <authorList>
            <person name="Stine C."/>
        </authorList>
    </citation>
    <scope>NUCLEOTIDE SEQUENCE</scope>
    <source>
        <strain evidence="2">TDS0091212</strain>
    </source>
</reference>
<gene>
    <name evidence="2" type="ORF">KIN13_05825</name>
</gene>
<evidence type="ECO:0000313" key="3">
    <source>
        <dbReference type="Proteomes" id="UP001196338"/>
    </source>
</evidence>
<comment type="caution">
    <text evidence="2">The sequence shown here is derived from an EMBL/GenBank/DDBJ whole genome shotgun (WGS) entry which is preliminary data.</text>
</comment>
<evidence type="ECO:0000313" key="2">
    <source>
        <dbReference type="EMBL" id="MBS7672954.1"/>
    </source>
</evidence>
<feature type="non-terminal residue" evidence="2">
    <location>
        <position position="1"/>
    </location>
</feature>